<dbReference type="PANTHER" id="PTHR11165">
    <property type="entry name" value="SKP1"/>
    <property type="match status" value="1"/>
</dbReference>
<dbReference type="SUPFAM" id="SSF54695">
    <property type="entry name" value="POZ domain"/>
    <property type="match status" value="1"/>
</dbReference>
<dbReference type="InterPro" id="IPR036296">
    <property type="entry name" value="SKP1-like_dim_sf"/>
</dbReference>
<keyword evidence="3" id="KW-0833">Ubl conjugation pathway</keyword>
<organism evidence="4">
    <name type="scientific">Daucus carota subsp. sativus</name>
    <name type="common">Carrot</name>
    <dbReference type="NCBI Taxonomy" id="79200"/>
    <lineage>
        <taxon>Eukaryota</taxon>
        <taxon>Viridiplantae</taxon>
        <taxon>Streptophyta</taxon>
        <taxon>Embryophyta</taxon>
        <taxon>Tracheophyta</taxon>
        <taxon>Spermatophyta</taxon>
        <taxon>Magnoliopsida</taxon>
        <taxon>eudicotyledons</taxon>
        <taxon>Gunneridae</taxon>
        <taxon>Pentapetalae</taxon>
        <taxon>asterids</taxon>
        <taxon>campanulids</taxon>
        <taxon>Apiales</taxon>
        <taxon>Apiaceae</taxon>
        <taxon>Apioideae</taxon>
        <taxon>Scandiceae</taxon>
        <taxon>Daucinae</taxon>
        <taxon>Daucus</taxon>
        <taxon>Daucus sect. Daucus</taxon>
    </lineage>
</organism>
<dbReference type="Gene3D" id="3.30.710.10">
    <property type="entry name" value="Potassium Channel Kv1.1, Chain A"/>
    <property type="match status" value="1"/>
</dbReference>
<dbReference type="InterPro" id="IPR016897">
    <property type="entry name" value="SKP1"/>
</dbReference>
<dbReference type="GO" id="GO:0006511">
    <property type="term" value="P:ubiquitin-dependent protein catabolic process"/>
    <property type="evidence" value="ECO:0007669"/>
    <property type="project" value="InterPro"/>
</dbReference>
<reference evidence="4" key="1">
    <citation type="journal article" date="2016" name="Nat. Genet.">
        <title>A high-quality carrot genome assembly provides new insights into carotenoid accumulation and asterid genome evolution.</title>
        <authorList>
            <person name="Iorizzo M."/>
            <person name="Ellison S."/>
            <person name="Senalik D."/>
            <person name="Zeng P."/>
            <person name="Satapoomin P."/>
            <person name="Huang J."/>
            <person name="Bowman M."/>
            <person name="Iovene M."/>
            <person name="Sanseverino W."/>
            <person name="Cavagnaro P."/>
            <person name="Yildiz M."/>
            <person name="Macko-Podgorni A."/>
            <person name="Moranska E."/>
            <person name="Grzebelus E."/>
            <person name="Grzebelus D."/>
            <person name="Ashrafi H."/>
            <person name="Zheng Z."/>
            <person name="Cheng S."/>
            <person name="Spooner D."/>
            <person name="Van Deynze A."/>
            <person name="Simon P."/>
        </authorList>
    </citation>
    <scope>NUCLEOTIDE SEQUENCE [LARGE SCALE GENOMIC DNA]</scope>
    <source>
        <tissue evidence="4">Leaf</tissue>
    </source>
</reference>
<dbReference type="AlphaFoldDB" id="A0A175YN81"/>
<evidence type="ECO:0000256" key="2">
    <source>
        <dbReference type="ARBA" id="ARBA00009993"/>
    </source>
</evidence>
<dbReference type="EMBL" id="LNRQ01000008">
    <property type="protein sequence ID" value="KZM84817.1"/>
    <property type="molecule type" value="Genomic_DNA"/>
</dbReference>
<dbReference type="SUPFAM" id="SSF81382">
    <property type="entry name" value="Skp1 dimerisation domain-like"/>
    <property type="match status" value="1"/>
</dbReference>
<evidence type="ECO:0000256" key="3">
    <source>
        <dbReference type="ARBA" id="ARBA00022786"/>
    </source>
</evidence>
<dbReference type="SMART" id="SM00512">
    <property type="entry name" value="Skp1"/>
    <property type="match status" value="1"/>
</dbReference>
<dbReference type="Gramene" id="KZM84817">
    <property type="protein sequence ID" value="KZM84817"/>
    <property type="gene ID" value="DCAR_027761"/>
</dbReference>
<dbReference type="InterPro" id="IPR001232">
    <property type="entry name" value="SKP1-like"/>
</dbReference>
<dbReference type="GO" id="GO:0009867">
    <property type="term" value="P:jasmonic acid mediated signaling pathway"/>
    <property type="evidence" value="ECO:0007669"/>
    <property type="project" value="UniProtKB-ARBA"/>
</dbReference>
<evidence type="ECO:0000313" key="4">
    <source>
        <dbReference type="EMBL" id="KZM84817.1"/>
    </source>
</evidence>
<dbReference type="UniPathway" id="UPA00143"/>
<evidence type="ECO:0000256" key="1">
    <source>
        <dbReference type="ARBA" id="ARBA00004906"/>
    </source>
</evidence>
<protein>
    <recommendedName>
        <fullName evidence="5">SKP1 component POZ domain-containing protein</fullName>
    </recommendedName>
</protein>
<dbReference type="GO" id="GO:0016567">
    <property type="term" value="P:protein ubiquitination"/>
    <property type="evidence" value="ECO:0007669"/>
    <property type="project" value="UniProtKB-UniPathway"/>
</dbReference>
<gene>
    <name evidence="4" type="ORF">DCAR_027761</name>
</gene>
<name>A0A175YN81_DAUCS</name>
<comment type="similarity">
    <text evidence="2">Belongs to the SKP1 family.</text>
</comment>
<evidence type="ECO:0008006" key="5">
    <source>
        <dbReference type="Google" id="ProtNLM"/>
    </source>
</evidence>
<dbReference type="STRING" id="79200.A0A175YN81"/>
<proteinExistence type="inferred from homology"/>
<dbReference type="InterPro" id="IPR011333">
    <property type="entry name" value="SKP1/BTB/POZ_sf"/>
</dbReference>
<accession>A0A175YN81</accession>
<comment type="caution">
    <text evidence="4">The sequence shown here is derived from an EMBL/GenBank/DDBJ whole genome shotgun (WGS) entry which is preliminary data.</text>
</comment>
<comment type="pathway">
    <text evidence="1">Protein modification; protein ubiquitination.</text>
</comment>
<sequence>MHFLFFTSTRVNFSLLAVSQPSKLQLQLHNLETYIHRSGLDCQGNISDFDMSANLVGDSSMTEDEVTVKKQDTMKSSVCIKTADGHAIQVDFEVATLCTRICNEMQSGRGYSMDNPISLPPLIRKNFLSFVINYCRYHQVSGSVYEGTTFDEILHDMDANFLYELICVAHYLQLKSLIDLTHEAMVKKIENLSSIKELYHMLHRPENVSEVVLFVIGAYFIQYFF</sequence>